<dbReference type="Gramene" id="Bo4g101260.1">
    <property type="protein sequence ID" value="Bo4g101260.1"/>
    <property type="gene ID" value="Bo4g101260"/>
</dbReference>
<dbReference type="Pfam" id="PF13966">
    <property type="entry name" value="zf-RVT"/>
    <property type="match status" value="1"/>
</dbReference>
<feature type="domain" description="Reverse transcriptase zinc-binding" evidence="1">
    <location>
        <begin position="109"/>
        <end position="160"/>
    </location>
</feature>
<dbReference type="STRING" id="109376.A0A0D3BWF3"/>
<accession>A0A0D3BWF3</accession>
<dbReference type="HOGENOM" id="CLU_139974_0_0_1"/>
<dbReference type="AlphaFoldDB" id="A0A0D3BWF3"/>
<evidence type="ECO:0000259" key="1">
    <source>
        <dbReference type="Pfam" id="PF13966"/>
    </source>
</evidence>
<name>A0A0D3BWF3_BRAOL</name>
<evidence type="ECO:0000313" key="2">
    <source>
        <dbReference type="EnsemblPlants" id="Bo4g101260.1"/>
    </source>
</evidence>
<sequence length="160" mass="18502">MLQLKEYLPDFMRCNVLDGQDGSFWFDYWTELGPLISVVGEEGPRALRIRKDAHIVDATREGSWRLPPARTLEMVMLQAAVSAVPPQDPSNGKDSFSWLQANGSYGSSFSSKVTWDHIRATSPEVSWHKVIWFKENIPRNTFMTWHALLRRLPTKDRLRR</sequence>
<evidence type="ECO:0000313" key="3">
    <source>
        <dbReference type="Proteomes" id="UP000032141"/>
    </source>
</evidence>
<reference evidence="2 3" key="1">
    <citation type="journal article" date="2014" name="Genome Biol.">
        <title>Transcriptome and methylome profiling reveals relics of genome dominance in the mesopolyploid Brassica oleracea.</title>
        <authorList>
            <person name="Parkin I.A."/>
            <person name="Koh C."/>
            <person name="Tang H."/>
            <person name="Robinson S.J."/>
            <person name="Kagale S."/>
            <person name="Clarke W.E."/>
            <person name="Town C.D."/>
            <person name="Nixon J."/>
            <person name="Krishnakumar V."/>
            <person name="Bidwell S.L."/>
            <person name="Denoeud F."/>
            <person name="Belcram H."/>
            <person name="Links M.G."/>
            <person name="Just J."/>
            <person name="Clarke C."/>
            <person name="Bender T."/>
            <person name="Huebert T."/>
            <person name="Mason A.S."/>
            <person name="Pires J.C."/>
            <person name="Barker G."/>
            <person name="Moore J."/>
            <person name="Walley P.G."/>
            <person name="Manoli S."/>
            <person name="Batley J."/>
            <person name="Edwards D."/>
            <person name="Nelson M.N."/>
            <person name="Wang X."/>
            <person name="Paterson A.H."/>
            <person name="King G."/>
            <person name="Bancroft I."/>
            <person name="Chalhoub B."/>
            <person name="Sharpe A.G."/>
        </authorList>
    </citation>
    <scope>NUCLEOTIDE SEQUENCE</scope>
    <source>
        <strain evidence="2 3">cv. TO1000</strain>
    </source>
</reference>
<reference evidence="2" key="2">
    <citation type="submission" date="2015-03" db="UniProtKB">
        <authorList>
            <consortium name="EnsemblPlants"/>
        </authorList>
    </citation>
    <scope>IDENTIFICATION</scope>
</reference>
<organism evidence="2 3">
    <name type="scientific">Brassica oleracea var. oleracea</name>
    <dbReference type="NCBI Taxonomy" id="109376"/>
    <lineage>
        <taxon>Eukaryota</taxon>
        <taxon>Viridiplantae</taxon>
        <taxon>Streptophyta</taxon>
        <taxon>Embryophyta</taxon>
        <taxon>Tracheophyta</taxon>
        <taxon>Spermatophyta</taxon>
        <taxon>Magnoliopsida</taxon>
        <taxon>eudicotyledons</taxon>
        <taxon>Gunneridae</taxon>
        <taxon>Pentapetalae</taxon>
        <taxon>rosids</taxon>
        <taxon>malvids</taxon>
        <taxon>Brassicales</taxon>
        <taxon>Brassicaceae</taxon>
        <taxon>Brassiceae</taxon>
        <taxon>Brassica</taxon>
    </lineage>
</organism>
<dbReference type="EnsemblPlants" id="Bo4g101260.1">
    <property type="protein sequence ID" value="Bo4g101260.1"/>
    <property type="gene ID" value="Bo4g101260"/>
</dbReference>
<dbReference type="Proteomes" id="UP000032141">
    <property type="component" value="Chromosome C4"/>
</dbReference>
<dbReference type="OMA" id="PARTNEM"/>
<proteinExistence type="predicted"/>
<dbReference type="InterPro" id="IPR026960">
    <property type="entry name" value="RVT-Znf"/>
</dbReference>
<dbReference type="eggNOG" id="KOG1075">
    <property type="taxonomic scope" value="Eukaryota"/>
</dbReference>
<keyword evidence="3" id="KW-1185">Reference proteome</keyword>
<protein>
    <recommendedName>
        <fullName evidence="1">Reverse transcriptase zinc-binding domain-containing protein</fullName>
    </recommendedName>
</protein>